<keyword evidence="2" id="KW-1185">Reference proteome</keyword>
<dbReference type="AlphaFoldDB" id="A0A2M9FX74"/>
<dbReference type="EMBL" id="PHIG01000048">
    <property type="protein sequence ID" value="PJK28060.1"/>
    <property type="molecule type" value="Genomic_DNA"/>
</dbReference>
<evidence type="ECO:0000313" key="1">
    <source>
        <dbReference type="EMBL" id="PJK28060.1"/>
    </source>
</evidence>
<gene>
    <name evidence="1" type="ORF">CVT23_18650</name>
</gene>
<evidence type="ECO:0000313" key="2">
    <source>
        <dbReference type="Proteomes" id="UP000229498"/>
    </source>
</evidence>
<accession>A0A2M9FX74</accession>
<reference evidence="1 2" key="1">
    <citation type="submission" date="2017-11" db="EMBL/GenBank/DDBJ databases">
        <title>Draft genome sequence of Rhizobiales bacterium SY3-13.</title>
        <authorList>
            <person name="Sun C."/>
        </authorList>
    </citation>
    <scope>NUCLEOTIDE SEQUENCE [LARGE SCALE GENOMIC DNA]</scope>
    <source>
        <strain evidence="1 2">SY3-13</strain>
    </source>
</reference>
<dbReference type="RefSeq" id="WP_109792960.1">
    <property type="nucleotide sequence ID" value="NZ_PHIG01000048.1"/>
</dbReference>
<proteinExistence type="predicted"/>
<name>A0A2M9FX74_9PROT</name>
<protein>
    <submittedName>
        <fullName evidence="1">Uncharacterized protein</fullName>
    </submittedName>
</protein>
<dbReference type="Proteomes" id="UP000229498">
    <property type="component" value="Unassembled WGS sequence"/>
</dbReference>
<comment type="caution">
    <text evidence="1">The sequence shown here is derived from an EMBL/GenBank/DDBJ whole genome shotgun (WGS) entry which is preliminary data.</text>
</comment>
<organism evidence="1 2">
    <name type="scientific">Minwuia thermotolerans</name>
    <dbReference type="NCBI Taxonomy" id="2056226"/>
    <lineage>
        <taxon>Bacteria</taxon>
        <taxon>Pseudomonadati</taxon>
        <taxon>Pseudomonadota</taxon>
        <taxon>Alphaproteobacteria</taxon>
        <taxon>Minwuiales</taxon>
        <taxon>Minwuiaceae</taxon>
        <taxon>Minwuia</taxon>
    </lineage>
</organism>
<sequence length="98" mass="10350">MTSDTDVTDAQIAGLLLAVAALIGEIRRKGVLDGGEIDGALQRLADDIGGSKLAQAAPEDPMIRATLAPLEQLRRMNTLFDEASGRFPDWISKGDEGA</sequence>